<name>A0A2S0KJM1_9ACTN</name>
<dbReference type="RefSeq" id="WP_105943573.1">
    <property type="nucleotide sequence ID" value="NZ_CP027433.1"/>
</dbReference>
<dbReference type="GO" id="GO:0032259">
    <property type="term" value="P:methylation"/>
    <property type="evidence" value="ECO:0007669"/>
    <property type="project" value="UniProtKB-KW"/>
</dbReference>
<keyword evidence="6" id="KW-0255">Endonuclease</keyword>
<dbReference type="Pfam" id="PF01555">
    <property type="entry name" value="N6_N4_Mtase"/>
    <property type="match status" value="1"/>
</dbReference>
<keyword evidence="6" id="KW-0378">Hydrolase</keyword>
<dbReference type="PRINTS" id="PR00508">
    <property type="entry name" value="S21N4MTFRASE"/>
</dbReference>
<evidence type="ECO:0000313" key="7">
    <source>
        <dbReference type="Proteomes" id="UP000239814"/>
    </source>
</evidence>
<sequence length="544" mass="61088">MEKNHLYFGDNLDVLRQYIASESVDLVYLDPPFNSNRNYSVIFTKHGETDLDNTAQIEAFEDTWHWTHTTEHQYNELVTEAPGAVADALTAFRILLGENDALAYLVNMAPRLMELYRVLKPTGSLFLHCDPTMSHYLKVLLDGIFDARNFRNEIIWERVAAKGGKMTRLPANHDVILFYAKSKDTTWHEIRTEYDTENLDPKTASKYRHRDEDGRVFRLGPLLHPEQGKRPNLHYELMGVTRTWRWEKPRMEQAVRDGRVVQSAPGKVPEQIMYLDEQPGRLTGDVWTDINVLNSQAAERLGYPTQKPVALLERIIEAATNPGDVVLDPFCGCGTTVDAAQKLGRRWIGIDVTYISVDLIIKRLQHTYGDAILDTFDTTGIPQDYAAAQALFNRDAFEFERWAVSLVGAQPNEKQVGDRGVDGVGRFMLDGKGAVGKFLVSVKGGKTINPGMVRDLQGTVKTQGAAMGIFITLAPATKGVTEAIAHGGVWTHPANSQTFPVLQHVTIKDLMQGKRPQLPPTMFKPYIAAKKQKPKAQNEGLFDL</sequence>
<dbReference type="PANTHER" id="PTHR13370:SF24">
    <property type="entry name" value="TYPE III RESTRICTION-MODIFICATION ENZYME STYLTI MOD SUBUNIT"/>
    <property type="match status" value="1"/>
</dbReference>
<dbReference type="OrthoDB" id="9773060at2"/>
<feature type="domain" description="NACHT-associated inactive Restriction Endonuclease 1 sensor" evidence="5">
    <location>
        <begin position="400"/>
        <end position="485"/>
    </location>
</feature>
<evidence type="ECO:0000256" key="1">
    <source>
        <dbReference type="ARBA" id="ARBA00006594"/>
    </source>
</evidence>
<dbReference type="PROSITE" id="PS00092">
    <property type="entry name" value="N6_MTASE"/>
    <property type="match status" value="1"/>
</dbReference>
<organism evidence="6 7">
    <name type="scientific">Gordonia iterans</name>
    <dbReference type="NCBI Taxonomy" id="1004901"/>
    <lineage>
        <taxon>Bacteria</taxon>
        <taxon>Bacillati</taxon>
        <taxon>Actinomycetota</taxon>
        <taxon>Actinomycetes</taxon>
        <taxon>Mycobacteriales</taxon>
        <taxon>Gordoniaceae</taxon>
        <taxon>Gordonia</taxon>
    </lineage>
</organism>
<dbReference type="Proteomes" id="UP000239814">
    <property type="component" value="Chromosome"/>
</dbReference>
<keyword evidence="6" id="KW-0540">Nuclease</keyword>
<evidence type="ECO:0000256" key="3">
    <source>
        <dbReference type="ARBA" id="ARBA00022679"/>
    </source>
</evidence>
<dbReference type="REBASE" id="246130">
    <property type="entry name" value="M.GitC017ORF17995P"/>
</dbReference>
<dbReference type="GO" id="GO:0003677">
    <property type="term" value="F:DNA binding"/>
    <property type="evidence" value="ECO:0007669"/>
    <property type="project" value="InterPro"/>
</dbReference>
<protein>
    <submittedName>
        <fullName evidence="6">Restriction endonuclease subunit M</fullName>
    </submittedName>
</protein>
<dbReference type="KEGG" id="git:C6V83_17995"/>
<keyword evidence="3" id="KW-0808">Transferase</keyword>
<dbReference type="Pfam" id="PF22722">
    <property type="entry name" value="NA-iREase1"/>
    <property type="match status" value="1"/>
</dbReference>
<dbReference type="InterPro" id="IPR054557">
    <property type="entry name" value="NA-iREase1_dom"/>
</dbReference>
<dbReference type="InterPro" id="IPR011856">
    <property type="entry name" value="tRNA_endonuc-like_dom_sf"/>
</dbReference>
<comment type="similarity">
    <text evidence="1">Belongs to the N(4)/N(6)-methyltransferase family.</text>
</comment>
<dbReference type="SUPFAM" id="SSF53335">
    <property type="entry name" value="S-adenosyl-L-methionine-dependent methyltransferases"/>
    <property type="match status" value="1"/>
</dbReference>
<dbReference type="EMBL" id="CP027433">
    <property type="protein sequence ID" value="AVM01870.1"/>
    <property type="molecule type" value="Genomic_DNA"/>
</dbReference>
<dbReference type="AlphaFoldDB" id="A0A2S0KJM1"/>
<dbReference type="Gene3D" id="3.40.1350.10">
    <property type="match status" value="1"/>
</dbReference>
<dbReference type="InterPro" id="IPR001091">
    <property type="entry name" value="RM_Methyltransferase"/>
</dbReference>
<evidence type="ECO:0000313" key="6">
    <source>
        <dbReference type="EMBL" id="AVM01870.1"/>
    </source>
</evidence>
<dbReference type="GO" id="GO:0005737">
    <property type="term" value="C:cytoplasm"/>
    <property type="evidence" value="ECO:0007669"/>
    <property type="project" value="TreeGrafter"/>
</dbReference>
<dbReference type="InterPro" id="IPR002052">
    <property type="entry name" value="DNA_methylase_N6_adenine_CS"/>
</dbReference>
<keyword evidence="2" id="KW-0489">Methyltransferase</keyword>
<dbReference type="InterPro" id="IPR029063">
    <property type="entry name" value="SAM-dependent_MTases_sf"/>
</dbReference>
<dbReference type="InterPro" id="IPR002941">
    <property type="entry name" value="DNA_methylase_N4/N6"/>
</dbReference>
<reference evidence="6 7" key="1">
    <citation type="submission" date="2018-03" db="EMBL/GenBank/DDBJ databases">
        <title>Characteristics and genome of n-alkane degrading marine bacteria Gordonia iterans isolated from crude oil contaminated in Tae-an, South Korea.</title>
        <authorList>
            <person name="Lee S.-S."/>
            <person name="Kim H."/>
        </authorList>
    </citation>
    <scope>NUCLEOTIDE SEQUENCE [LARGE SCALE GENOMIC DNA]</scope>
    <source>
        <strain evidence="6 7">Co17</strain>
    </source>
</reference>
<dbReference type="GO" id="GO:0008170">
    <property type="term" value="F:N-methyltransferase activity"/>
    <property type="evidence" value="ECO:0007669"/>
    <property type="project" value="InterPro"/>
</dbReference>
<gene>
    <name evidence="6" type="ORF">C6V83_17995</name>
</gene>
<proteinExistence type="inferred from homology"/>
<evidence type="ECO:0000259" key="4">
    <source>
        <dbReference type="Pfam" id="PF01555"/>
    </source>
</evidence>
<keyword evidence="7" id="KW-1185">Reference proteome</keyword>
<feature type="domain" description="DNA methylase N-4/N-6" evidence="4">
    <location>
        <begin position="24"/>
        <end position="352"/>
    </location>
</feature>
<dbReference type="Gene3D" id="3.40.50.150">
    <property type="entry name" value="Vaccinia Virus protein VP39"/>
    <property type="match status" value="1"/>
</dbReference>
<dbReference type="GO" id="GO:0004519">
    <property type="term" value="F:endonuclease activity"/>
    <property type="evidence" value="ECO:0007669"/>
    <property type="project" value="UniProtKB-KW"/>
</dbReference>
<accession>A0A2S0KJM1</accession>
<dbReference type="PANTHER" id="PTHR13370">
    <property type="entry name" value="RNA METHYLASE-RELATED"/>
    <property type="match status" value="1"/>
</dbReference>
<evidence type="ECO:0000256" key="2">
    <source>
        <dbReference type="ARBA" id="ARBA00022603"/>
    </source>
</evidence>
<evidence type="ECO:0000259" key="5">
    <source>
        <dbReference type="Pfam" id="PF22722"/>
    </source>
</evidence>